<evidence type="ECO:0000313" key="1">
    <source>
        <dbReference type="EMBL" id="KJZ41720.1"/>
    </source>
</evidence>
<dbReference type="RefSeq" id="WP_046047771.1">
    <property type="nucleotide sequence ID" value="NZ_LACD01000022.1"/>
</dbReference>
<evidence type="ECO:0000313" key="2">
    <source>
        <dbReference type="Proteomes" id="UP000033500"/>
    </source>
</evidence>
<dbReference type="EMBL" id="LACD01000022">
    <property type="protein sequence ID" value="KJZ41720.1"/>
    <property type="molecule type" value="Genomic_DNA"/>
</dbReference>
<accession>A0A0F4TCM2</accession>
<dbReference type="PATRIC" id="fig|294.131.peg.2520"/>
<dbReference type="Proteomes" id="UP000033500">
    <property type="component" value="Unassembled WGS sequence"/>
</dbReference>
<protein>
    <submittedName>
        <fullName evidence="1">Uncharacterized protein</fullName>
    </submittedName>
</protein>
<proteinExistence type="predicted"/>
<reference evidence="1 2" key="1">
    <citation type="submission" date="2015-03" db="EMBL/GenBank/DDBJ databases">
        <title>Comparative genomics of Pseudomonas insights into diversity of traits involved in vanlence and defense.</title>
        <authorList>
            <person name="Qin Y."/>
        </authorList>
    </citation>
    <scope>NUCLEOTIDE SEQUENCE [LARGE SCALE GENOMIC DNA]</scope>
    <source>
        <strain evidence="1 2">C3</strain>
    </source>
</reference>
<organism evidence="1 2">
    <name type="scientific">Pseudomonas fluorescens</name>
    <dbReference type="NCBI Taxonomy" id="294"/>
    <lineage>
        <taxon>Bacteria</taxon>
        <taxon>Pseudomonadati</taxon>
        <taxon>Pseudomonadota</taxon>
        <taxon>Gammaproteobacteria</taxon>
        <taxon>Pseudomonadales</taxon>
        <taxon>Pseudomonadaceae</taxon>
        <taxon>Pseudomonas</taxon>
    </lineage>
</organism>
<gene>
    <name evidence="1" type="ORF">VC34_18270</name>
</gene>
<name>A0A0F4TCM2_PSEFL</name>
<dbReference type="AlphaFoldDB" id="A0A0F4TCM2"/>
<sequence>MIYLGDSKVDLSNGDLVEFLQSGNVGSLWQWPLAKIPDYQQSTVKPFDLGVAMASADVPWTVVQYWSLLDKGQEVNKFKIETTASKKIKIISSIALYIKDGLTQGVQERIENAFKAYSLASGDVDTYAEFFLRSNPDVSQFSFGCSLNYTIEILTDATLDNSKENFIRLRLKENYSIRLIREDHKKGEFRPVRGPNELICPKGKDNAKVKSKKRKIHAAEEPQQIQNSLEIEFKGHVKNPPQCDPLKDVKNDVEKNLELSGCMDNKTSVWQVTRADALPATRWDWNWHTIKIRCVSFDIYYPDFQICDQEYHLIASISIPNSILLYEKSIRDCAQDSALAAIVLAIVFTDPASGFISFKTLFWLCIKNKFIDPIACLDGELYVETVYVGDWH</sequence>
<comment type="caution">
    <text evidence="1">The sequence shown here is derived from an EMBL/GenBank/DDBJ whole genome shotgun (WGS) entry which is preliminary data.</text>
</comment>